<protein>
    <recommendedName>
        <fullName evidence="4">DUF1453 domain-containing protein</fullName>
    </recommendedName>
</protein>
<keyword evidence="1" id="KW-1133">Transmembrane helix</keyword>
<accession>A0A4Q1JUA0</accession>
<feature type="transmembrane region" description="Helical" evidence="1">
    <location>
        <begin position="74"/>
        <end position="93"/>
    </location>
</feature>
<feature type="transmembrane region" description="Helical" evidence="1">
    <location>
        <begin position="47"/>
        <end position="68"/>
    </location>
</feature>
<feature type="transmembrane region" description="Helical" evidence="1">
    <location>
        <begin position="148"/>
        <end position="170"/>
    </location>
</feature>
<dbReference type="AlphaFoldDB" id="A0A4Q1JUA0"/>
<dbReference type="Proteomes" id="UP000289784">
    <property type="component" value="Unassembled WGS sequence"/>
</dbReference>
<evidence type="ECO:0000313" key="2">
    <source>
        <dbReference type="EMBL" id="RXR02038.1"/>
    </source>
</evidence>
<feature type="transmembrane region" description="Helical" evidence="1">
    <location>
        <begin position="105"/>
        <end position="128"/>
    </location>
</feature>
<keyword evidence="1" id="KW-0812">Transmembrane</keyword>
<evidence type="ECO:0000256" key="1">
    <source>
        <dbReference type="SAM" id="Phobius"/>
    </source>
</evidence>
<keyword evidence="3" id="KW-1185">Reference proteome</keyword>
<comment type="caution">
    <text evidence="2">The sequence shown here is derived from an EMBL/GenBank/DDBJ whole genome shotgun (WGS) entry which is preliminary data.</text>
</comment>
<sequence length="182" mass="20441">MPLLIVLLVVGGVLALWLLLFPLWLWRRYRLGKARRRLWPFWARLNAWLSPLSLLLFLLGAGIASWAWPGALAYAGWGLLAGIASGVIGLLLGRLERFPDGSWHYTPSALWMTVLMLVVVARLLLGALDLWRRALQADALAWIPNFDHASLFALGGLLLAHATTTAWAQYWRIRPRAARTLD</sequence>
<evidence type="ECO:0008006" key="4">
    <source>
        <dbReference type="Google" id="ProtNLM"/>
    </source>
</evidence>
<reference evidence="2 3" key="1">
    <citation type="submission" date="2019-01" db="EMBL/GenBank/DDBJ databases">
        <title>Pseudoxanthomonas composti sp. nov., isolated from compost.</title>
        <authorList>
            <person name="Yang G."/>
        </authorList>
    </citation>
    <scope>NUCLEOTIDE SEQUENCE [LARGE SCALE GENOMIC DNA]</scope>
    <source>
        <strain evidence="2 3">GSS15</strain>
    </source>
</reference>
<evidence type="ECO:0000313" key="3">
    <source>
        <dbReference type="Proteomes" id="UP000289784"/>
    </source>
</evidence>
<dbReference type="RefSeq" id="WP_129472127.1">
    <property type="nucleotide sequence ID" value="NZ_SAWZ01000009.1"/>
</dbReference>
<proteinExistence type="predicted"/>
<feature type="transmembrane region" description="Helical" evidence="1">
    <location>
        <begin position="6"/>
        <end position="26"/>
    </location>
</feature>
<name>A0A4Q1JUA0_9GAMM</name>
<organism evidence="2 3">
    <name type="scientific">Pseudoxanthomonas composti</name>
    <dbReference type="NCBI Taxonomy" id="2137479"/>
    <lineage>
        <taxon>Bacteria</taxon>
        <taxon>Pseudomonadati</taxon>
        <taxon>Pseudomonadota</taxon>
        <taxon>Gammaproteobacteria</taxon>
        <taxon>Lysobacterales</taxon>
        <taxon>Lysobacteraceae</taxon>
        <taxon>Pseudoxanthomonas</taxon>
    </lineage>
</organism>
<dbReference type="EMBL" id="SAWZ01000009">
    <property type="protein sequence ID" value="RXR02038.1"/>
    <property type="molecule type" value="Genomic_DNA"/>
</dbReference>
<keyword evidence="1" id="KW-0472">Membrane</keyword>
<gene>
    <name evidence="2" type="ORF">EPA99_15395</name>
</gene>